<feature type="compositionally biased region" description="Polar residues" evidence="1">
    <location>
        <begin position="68"/>
        <end position="77"/>
    </location>
</feature>
<evidence type="ECO:0000259" key="2">
    <source>
        <dbReference type="PROSITE" id="PS50010"/>
    </source>
</evidence>
<dbReference type="PROSITE" id="PS50010">
    <property type="entry name" value="DH_2"/>
    <property type="match status" value="1"/>
</dbReference>
<feature type="domain" description="DH" evidence="2">
    <location>
        <begin position="302"/>
        <end position="333"/>
    </location>
</feature>
<gene>
    <name evidence="3" type="ORF">EGW08_000239</name>
</gene>
<name>A0A3S1BVA2_ELYCH</name>
<dbReference type="Proteomes" id="UP000271974">
    <property type="component" value="Unassembled WGS sequence"/>
</dbReference>
<dbReference type="AlphaFoldDB" id="A0A3S1BVA2"/>
<evidence type="ECO:0000313" key="4">
    <source>
        <dbReference type="Proteomes" id="UP000271974"/>
    </source>
</evidence>
<organism evidence="3 4">
    <name type="scientific">Elysia chlorotica</name>
    <name type="common">Eastern emerald elysia</name>
    <name type="synonym">Sea slug</name>
    <dbReference type="NCBI Taxonomy" id="188477"/>
    <lineage>
        <taxon>Eukaryota</taxon>
        <taxon>Metazoa</taxon>
        <taxon>Spiralia</taxon>
        <taxon>Lophotrochozoa</taxon>
        <taxon>Mollusca</taxon>
        <taxon>Gastropoda</taxon>
        <taxon>Heterobranchia</taxon>
        <taxon>Euthyneura</taxon>
        <taxon>Panpulmonata</taxon>
        <taxon>Sacoglossa</taxon>
        <taxon>Placobranchoidea</taxon>
        <taxon>Plakobranchidae</taxon>
        <taxon>Elysia</taxon>
    </lineage>
</organism>
<evidence type="ECO:0000256" key="1">
    <source>
        <dbReference type="SAM" id="MobiDB-lite"/>
    </source>
</evidence>
<feature type="region of interest" description="Disordered" evidence="1">
    <location>
        <begin position="55"/>
        <end position="103"/>
    </location>
</feature>
<evidence type="ECO:0000313" key="3">
    <source>
        <dbReference type="EMBL" id="RUS92026.1"/>
    </source>
</evidence>
<feature type="region of interest" description="Disordered" evidence="1">
    <location>
        <begin position="122"/>
        <end position="170"/>
    </location>
</feature>
<proteinExistence type="predicted"/>
<accession>A0A3S1BVA2</accession>
<dbReference type="GO" id="GO:0005085">
    <property type="term" value="F:guanyl-nucleotide exchange factor activity"/>
    <property type="evidence" value="ECO:0007669"/>
    <property type="project" value="InterPro"/>
</dbReference>
<sequence length="333" mass="36648">MDSFFLFPIDEDDFVSDTSSFNETDKAHSKCGISHEEGSCDDEVFATRPGETFTTTATSTRVSHRRSGISNVRSQTTAHRKMKPPSSPTLPPPVGSSSGAFPNRGRRWSLDVISPLRLLVTPHGSASTGRRPSAPDDQTGSGDDSSPGPTPPAVAAPSIHHGGRRYSQPIIPKVKPIKDKRVKVKDLAGKKGGKSGQHKAKESYVLATLDTGQTVVLTCKDDDRHLKQLLSVAMMDRRVLSYRMIVASSRGVLKGGHSAMGGLNGRKVRSCENLLEVLSEPDDEWEREEALRVMPEIMSSCRRREILKEMARTDRQYYDNLQAVFDSYAEPLR</sequence>
<protein>
    <recommendedName>
        <fullName evidence="2">DH domain-containing protein</fullName>
    </recommendedName>
</protein>
<feature type="compositionally biased region" description="Pro residues" evidence="1">
    <location>
        <begin position="85"/>
        <end position="94"/>
    </location>
</feature>
<dbReference type="OrthoDB" id="6162331at2759"/>
<keyword evidence="4" id="KW-1185">Reference proteome</keyword>
<comment type="caution">
    <text evidence="3">The sequence shown here is derived from an EMBL/GenBank/DDBJ whole genome shotgun (WGS) entry which is preliminary data.</text>
</comment>
<reference evidence="3 4" key="1">
    <citation type="submission" date="2019-01" db="EMBL/GenBank/DDBJ databases">
        <title>A draft genome assembly of the solar-powered sea slug Elysia chlorotica.</title>
        <authorList>
            <person name="Cai H."/>
            <person name="Li Q."/>
            <person name="Fang X."/>
            <person name="Li J."/>
            <person name="Curtis N.E."/>
            <person name="Altenburger A."/>
            <person name="Shibata T."/>
            <person name="Feng M."/>
            <person name="Maeda T."/>
            <person name="Schwartz J.A."/>
            <person name="Shigenobu S."/>
            <person name="Lundholm N."/>
            <person name="Nishiyama T."/>
            <person name="Yang H."/>
            <person name="Hasebe M."/>
            <person name="Li S."/>
            <person name="Pierce S.K."/>
            <person name="Wang J."/>
        </authorList>
    </citation>
    <scope>NUCLEOTIDE SEQUENCE [LARGE SCALE GENOMIC DNA]</scope>
    <source>
        <strain evidence="3">EC2010</strain>
        <tissue evidence="3">Whole organism of an adult</tissue>
    </source>
</reference>
<dbReference type="EMBL" id="RQTK01000003">
    <property type="protein sequence ID" value="RUS92026.1"/>
    <property type="molecule type" value="Genomic_DNA"/>
</dbReference>
<feature type="compositionally biased region" description="Low complexity" evidence="1">
    <location>
        <begin position="135"/>
        <end position="147"/>
    </location>
</feature>
<dbReference type="InterPro" id="IPR000219">
    <property type="entry name" value="DH_dom"/>
</dbReference>